<dbReference type="InterPro" id="IPR035979">
    <property type="entry name" value="RBD_domain_sf"/>
</dbReference>
<dbReference type="Gene3D" id="3.30.70.330">
    <property type="match status" value="1"/>
</dbReference>
<evidence type="ECO:0000313" key="2">
    <source>
        <dbReference type="EMBL" id="KAK7385237.1"/>
    </source>
</evidence>
<accession>A0AAN9RXV0</accession>
<reference evidence="2 3" key="1">
    <citation type="submission" date="2024-01" db="EMBL/GenBank/DDBJ databases">
        <title>The genomes of 5 underutilized Papilionoideae crops provide insights into root nodulation and disease resistanc.</title>
        <authorList>
            <person name="Jiang F."/>
        </authorList>
    </citation>
    <scope>NUCLEOTIDE SEQUENCE [LARGE SCALE GENOMIC DNA]</scope>
    <source>
        <strain evidence="2">DUOXIRENSHENG_FW03</strain>
        <tissue evidence="2">Leaves</tissue>
    </source>
</reference>
<dbReference type="InterPro" id="IPR012677">
    <property type="entry name" value="Nucleotide-bd_a/b_plait_sf"/>
</dbReference>
<name>A0AAN9RXV0_PSOTE</name>
<proteinExistence type="predicted"/>
<dbReference type="GO" id="GO:0003676">
    <property type="term" value="F:nucleic acid binding"/>
    <property type="evidence" value="ECO:0007669"/>
    <property type="project" value="InterPro"/>
</dbReference>
<dbReference type="SUPFAM" id="SSF54928">
    <property type="entry name" value="RNA-binding domain, RBD"/>
    <property type="match status" value="1"/>
</dbReference>
<organism evidence="2 3">
    <name type="scientific">Psophocarpus tetragonolobus</name>
    <name type="common">Winged bean</name>
    <name type="synonym">Dolichos tetragonolobus</name>
    <dbReference type="NCBI Taxonomy" id="3891"/>
    <lineage>
        <taxon>Eukaryota</taxon>
        <taxon>Viridiplantae</taxon>
        <taxon>Streptophyta</taxon>
        <taxon>Embryophyta</taxon>
        <taxon>Tracheophyta</taxon>
        <taxon>Spermatophyta</taxon>
        <taxon>Magnoliopsida</taxon>
        <taxon>eudicotyledons</taxon>
        <taxon>Gunneridae</taxon>
        <taxon>Pentapetalae</taxon>
        <taxon>rosids</taxon>
        <taxon>fabids</taxon>
        <taxon>Fabales</taxon>
        <taxon>Fabaceae</taxon>
        <taxon>Papilionoideae</taxon>
        <taxon>50 kb inversion clade</taxon>
        <taxon>NPAAA clade</taxon>
        <taxon>indigoferoid/millettioid clade</taxon>
        <taxon>Phaseoleae</taxon>
        <taxon>Psophocarpus</taxon>
    </lineage>
</organism>
<dbReference type="Pfam" id="PF04059">
    <property type="entry name" value="RRM_2"/>
    <property type="match status" value="1"/>
</dbReference>
<comment type="caution">
    <text evidence="2">The sequence shown here is derived from an EMBL/GenBank/DDBJ whole genome shotgun (WGS) entry which is preliminary data.</text>
</comment>
<protein>
    <recommendedName>
        <fullName evidence="1">Mei2-like C-terminal RNA recognition motif domain-containing protein</fullName>
    </recommendedName>
</protein>
<dbReference type="EMBL" id="JAYMYS010000008">
    <property type="protein sequence ID" value="KAK7385237.1"/>
    <property type="molecule type" value="Genomic_DNA"/>
</dbReference>
<keyword evidence="3" id="KW-1185">Reference proteome</keyword>
<feature type="domain" description="Mei2-like C-terminal RNA recognition motif" evidence="1">
    <location>
        <begin position="90"/>
        <end position="203"/>
    </location>
</feature>
<evidence type="ECO:0000313" key="3">
    <source>
        <dbReference type="Proteomes" id="UP001386955"/>
    </source>
</evidence>
<gene>
    <name evidence="2" type="ORF">VNO78_30951</name>
</gene>
<dbReference type="AlphaFoldDB" id="A0AAN9RXV0"/>
<sequence>MLSQQTLNPNAQPYYPRSVAVPHITTSCFHAPFPTHAPTYEYENVKVWTRRNMRCHRKFYKLPEKARALRYRLHIPFPKTVEEAKTSSITTLMIRNIPNQFKSDDLLLILDEYCLQHNMSVLELENQCKFDFVYVPMDYRKHAIQKRTSNLGYAFVNFTTPAAAFKFCRDFEGRKWNVARSKKICEINVAQYQGKDTLMKIFQQKIFRCESRDFLPMVFGEGRDGLNRRIKATYVGTHVVYVSCVFILSLEMVGSSMQHLGERAPPFLEFTNRKLSSGAQITDEGLQ</sequence>
<dbReference type="Proteomes" id="UP001386955">
    <property type="component" value="Unassembled WGS sequence"/>
</dbReference>
<evidence type="ECO:0000259" key="1">
    <source>
        <dbReference type="Pfam" id="PF04059"/>
    </source>
</evidence>
<dbReference type="InterPro" id="IPR007201">
    <property type="entry name" value="Mei2-like_Rrm_C"/>
</dbReference>